<name>A0ABN2ULH2_9MICO</name>
<protein>
    <recommendedName>
        <fullName evidence="4">DUF3592 domain-containing protein</fullName>
    </recommendedName>
</protein>
<organism evidence="2 3">
    <name type="scientific">Agromyces tropicus</name>
    <dbReference type="NCBI Taxonomy" id="555371"/>
    <lineage>
        <taxon>Bacteria</taxon>
        <taxon>Bacillati</taxon>
        <taxon>Actinomycetota</taxon>
        <taxon>Actinomycetes</taxon>
        <taxon>Micrococcales</taxon>
        <taxon>Microbacteriaceae</taxon>
        <taxon>Agromyces</taxon>
    </lineage>
</organism>
<keyword evidence="3" id="KW-1185">Reference proteome</keyword>
<keyword evidence="1" id="KW-1133">Transmembrane helix</keyword>
<feature type="transmembrane region" description="Helical" evidence="1">
    <location>
        <begin position="20"/>
        <end position="40"/>
    </location>
</feature>
<evidence type="ECO:0008006" key="4">
    <source>
        <dbReference type="Google" id="ProtNLM"/>
    </source>
</evidence>
<dbReference type="Proteomes" id="UP001501196">
    <property type="component" value="Unassembled WGS sequence"/>
</dbReference>
<accession>A0ABN2ULH2</accession>
<feature type="transmembrane region" description="Helical" evidence="1">
    <location>
        <begin position="128"/>
        <end position="149"/>
    </location>
</feature>
<evidence type="ECO:0000313" key="2">
    <source>
        <dbReference type="EMBL" id="GAA2039437.1"/>
    </source>
</evidence>
<evidence type="ECO:0000313" key="3">
    <source>
        <dbReference type="Proteomes" id="UP001501196"/>
    </source>
</evidence>
<reference evidence="2 3" key="1">
    <citation type="journal article" date="2019" name="Int. J. Syst. Evol. Microbiol.">
        <title>The Global Catalogue of Microorganisms (GCM) 10K type strain sequencing project: providing services to taxonomists for standard genome sequencing and annotation.</title>
        <authorList>
            <consortium name="The Broad Institute Genomics Platform"/>
            <consortium name="The Broad Institute Genome Sequencing Center for Infectious Disease"/>
            <person name="Wu L."/>
            <person name="Ma J."/>
        </authorList>
    </citation>
    <scope>NUCLEOTIDE SEQUENCE [LARGE SCALE GENOMIC DNA]</scope>
    <source>
        <strain evidence="2 3">JCM 15672</strain>
    </source>
</reference>
<evidence type="ECO:0000256" key="1">
    <source>
        <dbReference type="SAM" id="Phobius"/>
    </source>
</evidence>
<comment type="caution">
    <text evidence="2">The sequence shown here is derived from an EMBL/GenBank/DDBJ whole genome shotgun (WGS) entry which is preliminary data.</text>
</comment>
<dbReference type="EMBL" id="BAAAPW010000004">
    <property type="protein sequence ID" value="GAA2039437.1"/>
    <property type="molecule type" value="Genomic_DNA"/>
</dbReference>
<gene>
    <name evidence="2" type="ORF">GCM10009819_25680</name>
</gene>
<keyword evidence="1" id="KW-0472">Membrane</keyword>
<proteinExistence type="predicted"/>
<keyword evidence="1" id="KW-0812">Transmembrane</keyword>
<sequence>MADLPRRRTEDRAGYPPRRVTAGVLAFGAVALGVAGVAAIGETVSDAVRSTSPVLTTVVGERTEEALVADRRGSRLVPYRVVDVELPDGSTAELRSDDLEVGSEATVYRSDSGAVFETPPEAPGPLEWAVGASALAGSAALAVGAVRAVRPRRPG</sequence>